<evidence type="ECO:0000256" key="1">
    <source>
        <dbReference type="ARBA" id="ARBA00022514"/>
    </source>
</evidence>
<dbReference type="Ensembl" id="ENSCPRT00005011214.1">
    <property type="protein sequence ID" value="ENSCPRP00005009527.1"/>
    <property type="gene ID" value="ENSCPRG00005006765.1"/>
</dbReference>
<dbReference type="Pfam" id="PF00048">
    <property type="entry name" value="IL8"/>
    <property type="match status" value="1"/>
</dbReference>
<organism evidence="3 4">
    <name type="scientific">Crocodylus porosus</name>
    <name type="common">Saltwater crocodile</name>
    <name type="synonym">Estuarine crocodile</name>
    <dbReference type="NCBI Taxonomy" id="8502"/>
    <lineage>
        <taxon>Eukaryota</taxon>
        <taxon>Metazoa</taxon>
        <taxon>Chordata</taxon>
        <taxon>Craniata</taxon>
        <taxon>Vertebrata</taxon>
        <taxon>Euteleostomi</taxon>
        <taxon>Archelosauria</taxon>
        <taxon>Archosauria</taxon>
        <taxon>Crocodylia</taxon>
        <taxon>Longirostres</taxon>
        <taxon>Crocodylidae</taxon>
        <taxon>Crocodylus</taxon>
    </lineage>
</organism>
<keyword evidence="1" id="KW-0202">Cytokine</keyword>
<protein>
    <recommendedName>
        <fullName evidence="2">Chemokine interleukin-8-like domain-containing protein</fullName>
    </recommendedName>
</protein>
<dbReference type="AlphaFoldDB" id="A0A7M4EGN6"/>
<dbReference type="GO" id="GO:0008009">
    <property type="term" value="F:chemokine activity"/>
    <property type="evidence" value="ECO:0007669"/>
    <property type="project" value="InterPro"/>
</dbReference>
<dbReference type="InterPro" id="IPR036048">
    <property type="entry name" value="Interleukin_8-like_sf"/>
</dbReference>
<keyword evidence="4" id="KW-1185">Reference proteome</keyword>
<dbReference type="Gene3D" id="2.40.50.40">
    <property type="match status" value="1"/>
</dbReference>
<accession>A0A7M4EGN6</accession>
<proteinExistence type="predicted"/>
<evidence type="ECO:0000313" key="3">
    <source>
        <dbReference type="Ensembl" id="ENSCPRP00005009527.1"/>
    </source>
</evidence>
<dbReference type="SMART" id="SM00199">
    <property type="entry name" value="SCY"/>
    <property type="match status" value="1"/>
</dbReference>
<dbReference type="GO" id="GO:0006955">
    <property type="term" value="P:immune response"/>
    <property type="evidence" value="ECO:0007669"/>
    <property type="project" value="InterPro"/>
</dbReference>
<feature type="domain" description="Chemokine interleukin-8-like" evidence="2">
    <location>
        <begin position="9"/>
        <end position="59"/>
    </location>
</feature>
<reference evidence="3" key="2">
    <citation type="submission" date="2025-09" db="UniProtKB">
        <authorList>
            <consortium name="Ensembl"/>
        </authorList>
    </citation>
    <scope>IDENTIFICATION</scope>
</reference>
<dbReference type="Proteomes" id="UP000594220">
    <property type="component" value="Unplaced"/>
</dbReference>
<name>A0A7M4EGN6_CROPO</name>
<reference evidence="3" key="1">
    <citation type="submission" date="2025-08" db="UniProtKB">
        <authorList>
            <consortium name="Ensembl"/>
        </authorList>
    </citation>
    <scope>IDENTIFICATION</scope>
</reference>
<dbReference type="SUPFAM" id="SSF54117">
    <property type="entry name" value="Interleukin 8-like chemokines"/>
    <property type="match status" value="1"/>
</dbReference>
<sequence>MAIFALDVMTVCCSGYATRPIPRSHVKEYFYTSSMCTQPAVIQLLHLVCQDPHTSKWKWRGALTKAHSMSFRKTTIAAILKCGDADT</sequence>
<dbReference type="GeneTree" id="ENSGT01110000270616"/>
<dbReference type="InterPro" id="IPR001811">
    <property type="entry name" value="Chemokine_IL8-like_dom"/>
</dbReference>
<dbReference type="GO" id="GO:0005615">
    <property type="term" value="C:extracellular space"/>
    <property type="evidence" value="ECO:0007669"/>
    <property type="project" value="UniProtKB-KW"/>
</dbReference>
<evidence type="ECO:0000313" key="4">
    <source>
        <dbReference type="Proteomes" id="UP000594220"/>
    </source>
</evidence>
<evidence type="ECO:0000259" key="2">
    <source>
        <dbReference type="SMART" id="SM00199"/>
    </source>
</evidence>